<dbReference type="InterPro" id="IPR007905">
    <property type="entry name" value="EBP"/>
</dbReference>
<dbReference type="RefSeq" id="XP_002733492.1">
    <property type="nucleotide sequence ID" value="XM_002733446.2"/>
</dbReference>
<feature type="transmembrane region" description="Helical" evidence="7">
    <location>
        <begin position="163"/>
        <end position="185"/>
    </location>
</feature>
<comment type="similarity">
    <text evidence="2">Belongs to the EBP family.</text>
</comment>
<name>A0ABM0GMZ2_SACKO</name>
<dbReference type="InterPro" id="IPR033118">
    <property type="entry name" value="EXPERA"/>
</dbReference>
<keyword evidence="9" id="KW-1185">Reference proteome</keyword>
<reference evidence="10" key="1">
    <citation type="submission" date="2025-08" db="UniProtKB">
        <authorList>
            <consortium name="RefSeq"/>
        </authorList>
    </citation>
    <scope>IDENTIFICATION</scope>
    <source>
        <tissue evidence="10">Testes</tissue>
    </source>
</reference>
<evidence type="ECO:0000256" key="2">
    <source>
        <dbReference type="ARBA" id="ARBA00008337"/>
    </source>
</evidence>
<dbReference type="Pfam" id="PF05241">
    <property type="entry name" value="EBP"/>
    <property type="match status" value="1"/>
</dbReference>
<evidence type="ECO:0000256" key="4">
    <source>
        <dbReference type="ARBA" id="ARBA00022989"/>
    </source>
</evidence>
<evidence type="ECO:0000313" key="9">
    <source>
        <dbReference type="Proteomes" id="UP000694865"/>
    </source>
</evidence>
<organism evidence="9 10">
    <name type="scientific">Saccoglossus kowalevskii</name>
    <name type="common">Acorn worm</name>
    <dbReference type="NCBI Taxonomy" id="10224"/>
    <lineage>
        <taxon>Eukaryota</taxon>
        <taxon>Metazoa</taxon>
        <taxon>Hemichordata</taxon>
        <taxon>Enteropneusta</taxon>
        <taxon>Harrimaniidae</taxon>
        <taxon>Saccoglossus</taxon>
    </lineage>
</organism>
<evidence type="ECO:0000256" key="3">
    <source>
        <dbReference type="ARBA" id="ARBA00022692"/>
    </source>
</evidence>
<protein>
    <submittedName>
        <fullName evidence="10">Emopamil-binding protein-like</fullName>
    </submittedName>
</protein>
<keyword evidence="4 6" id="KW-1133">Transmembrane helix</keyword>
<evidence type="ECO:0000256" key="5">
    <source>
        <dbReference type="ARBA" id="ARBA00023136"/>
    </source>
</evidence>
<dbReference type="GeneID" id="100369760"/>
<evidence type="ECO:0000313" key="10">
    <source>
        <dbReference type="RefSeq" id="XP_002733492.1"/>
    </source>
</evidence>
<feature type="transmembrane region" description="Helical" evidence="7">
    <location>
        <begin position="128"/>
        <end position="151"/>
    </location>
</feature>
<feature type="domain" description="EXPERA" evidence="8">
    <location>
        <begin position="39"/>
        <end position="184"/>
    </location>
</feature>
<accession>A0ABM0GMZ2</accession>
<dbReference type="Proteomes" id="UP000694865">
    <property type="component" value="Unplaced"/>
</dbReference>
<evidence type="ECO:0000256" key="1">
    <source>
        <dbReference type="ARBA" id="ARBA00004141"/>
    </source>
</evidence>
<evidence type="ECO:0000256" key="6">
    <source>
        <dbReference type="PROSITE-ProRule" id="PRU01087"/>
    </source>
</evidence>
<proteinExistence type="inferred from homology"/>
<evidence type="ECO:0000259" key="8">
    <source>
        <dbReference type="PROSITE" id="PS51751"/>
    </source>
</evidence>
<feature type="transmembrane region" description="Helical" evidence="7">
    <location>
        <begin position="12"/>
        <end position="32"/>
    </location>
</feature>
<comment type="subcellular location">
    <subcellularLocation>
        <location evidence="1">Membrane</location>
        <topology evidence="1">Multi-pass membrane protein</topology>
    </subcellularLocation>
</comment>
<dbReference type="PANTHER" id="PTHR14207">
    <property type="entry name" value="STEROL ISOMERASE"/>
    <property type="match status" value="1"/>
</dbReference>
<keyword evidence="5 6" id="KW-0472">Membrane</keyword>
<feature type="transmembrane region" description="Helical" evidence="7">
    <location>
        <begin position="44"/>
        <end position="66"/>
    </location>
</feature>
<keyword evidence="3 6" id="KW-0812">Transmembrane</keyword>
<feature type="transmembrane region" description="Helical" evidence="7">
    <location>
        <begin position="98"/>
        <end position="121"/>
    </location>
</feature>
<dbReference type="PANTHER" id="PTHR14207:SF1">
    <property type="entry name" value="EMOPAMIL-BINDING PROTEIN-LIKE"/>
    <property type="match status" value="1"/>
</dbReference>
<evidence type="ECO:0000256" key="7">
    <source>
        <dbReference type="SAM" id="Phobius"/>
    </source>
</evidence>
<sequence length="204" mass="23371">MSDKPILDTVGIVSLIAAFLQMFVAYIVAQVVGKKLLTVEKWVIVWFIYDAIVHFTLEAPFVYLSLVGSVDTSDSYIAMLWKEYGKADKRWLYSDPTIVSLELLTVGITGPLALLCVYAIVKRTYYRHFIQITICVCELYGGFMTFSPDWLIGSPNLDTTNPLYLWCYLIFFNGLWVVFPAALLYQSWMALKSSHPKHRTKKQK</sequence>
<dbReference type="PROSITE" id="PS51751">
    <property type="entry name" value="EXPERA"/>
    <property type="match status" value="1"/>
</dbReference>
<gene>
    <name evidence="10" type="primary">LOC100369760</name>
</gene>